<evidence type="ECO:0000313" key="3">
    <source>
        <dbReference type="EMBL" id="EDW80898.1"/>
    </source>
</evidence>
<feature type="domain" description="C2H2-type" evidence="2">
    <location>
        <begin position="140"/>
        <end position="162"/>
    </location>
</feature>
<feature type="domain" description="C2H2-type" evidence="2">
    <location>
        <begin position="235"/>
        <end position="255"/>
    </location>
</feature>
<dbReference type="AlphaFoldDB" id="B4NAT4"/>
<dbReference type="STRING" id="7260.B4NAT4"/>
<evidence type="ECO:0000259" key="2">
    <source>
        <dbReference type="SMART" id="SM00355"/>
    </source>
</evidence>
<organism evidence="3 4">
    <name type="scientific">Drosophila willistoni</name>
    <name type="common">Fruit fly</name>
    <dbReference type="NCBI Taxonomy" id="7260"/>
    <lineage>
        <taxon>Eukaryota</taxon>
        <taxon>Metazoa</taxon>
        <taxon>Ecdysozoa</taxon>
        <taxon>Arthropoda</taxon>
        <taxon>Hexapoda</taxon>
        <taxon>Insecta</taxon>
        <taxon>Pterygota</taxon>
        <taxon>Neoptera</taxon>
        <taxon>Endopterygota</taxon>
        <taxon>Diptera</taxon>
        <taxon>Brachycera</taxon>
        <taxon>Muscomorpha</taxon>
        <taxon>Ephydroidea</taxon>
        <taxon>Drosophilidae</taxon>
        <taxon>Drosophila</taxon>
        <taxon>Sophophora</taxon>
    </lineage>
</organism>
<accession>B4NAT4</accession>
<dbReference type="Proteomes" id="UP000007798">
    <property type="component" value="Unassembled WGS sequence"/>
</dbReference>
<feature type="region of interest" description="Disordered" evidence="1">
    <location>
        <begin position="70"/>
        <end position="91"/>
    </location>
</feature>
<feature type="domain" description="C2H2-type" evidence="2">
    <location>
        <begin position="279"/>
        <end position="305"/>
    </location>
</feature>
<reference evidence="3 4" key="1">
    <citation type="journal article" date="2007" name="Nature">
        <title>Evolution of genes and genomes on the Drosophila phylogeny.</title>
        <authorList>
            <consortium name="Drosophila 12 Genomes Consortium"/>
            <person name="Clark A.G."/>
            <person name="Eisen M.B."/>
            <person name="Smith D.R."/>
            <person name="Bergman C.M."/>
            <person name="Oliver B."/>
            <person name="Markow T.A."/>
            <person name="Kaufman T.C."/>
            <person name="Kellis M."/>
            <person name="Gelbart W."/>
            <person name="Iyer V.N."/>
            <person name="Pollard D.A."/>
            <person name="Sackton T.B."/>
            <person name="Larracuente A.M."/>
            <person name="Singh N.D."/>
            <person name="Abad J.P."/>
            <person name="Abt D.N."/>
            <person name="Adryan B."/>
            <person name="Aguade M."/>
            <person name="Akashi H."/>
            <person name="Anderson W.W."/>
            <person name="Aquadro C.F."/>
            <person name="Ardell D.H."/>
            <person name="Arguello R."/>
            <person name="Artieri C.G."/>
            <person name="Barbash D.A."/>
            <person name="Barker D."/>
            <person name="Barsanti P."/>
            <person name="Batterham P."/>
            <person name="Batzoglou S."/>
            <person name="Begun D."/>
            <person name="Bhutkar A."/>
            <person name="Blanco E."/>
            <person name="Bosak S.A."/>
            <person name="Bradley R.K."/>
            <person name="Brand A.D."/>
            <person name="Brent M.R."/>
            <person name="Brooks A.N."/>
            <person name="Brown R.H."/>
            <person name="Butlin R.K."/>
            <person name="Caggese C."/>
            <person name="Calvi B.R."/>
            <person name="Bernardo de Carvalho A."/>
            <person name="Caspi A."/>
            <person name="Castrezana S."/>
            <person name="Celniker S.E."/>
            <person name="Chang J.L."/>
            <person name="Chapple C."/>
            <person name="Chatterji S."/>
            <person name="Chinwalla A."/>
            <person name="Civetta A."/>
            <person name="Clifton S.W."/>
            <person name="Comeron J.M."/>
            <person name="Costello J.C."/>
            <person name="Coyne J.A."/>
            <person name="Daub J."/>
            <person name="David R.G."/>
            <person name="Delcher A.L."/>
            <person name="Delehaunty K."/>
            <person name="Do C.B."/>
            <person name="Ebling H."/>
            <person name="Edwards K."/>
            <person name="Eickbush T."/>
            <person name="Evans J.D."/>
            <person name="Filipski A."/>
            <person name="Findeiss S."/>
            <person name="Freyhult E."/>
            <person name="Fulton L."/>
            <person name="Fulton R."/>
            <person name="Garcia A.C."/>
            <person name="Gardiner A."/>
            <person name="Garfield D.A."/>
            <person name="Garvin B.E."/>
            <person name="Gibson G."/>
            <person name="Gilbert D."/>
            <person name="Gnerre S."/>
            <person name="Godfrey J."/>
            <person name="Good R."/>
            <person name="Gotea V."/>
            <person name="Gravely B."/>
            <person name="Greenberg A.J."/>
            <person name="Griffiths-Jones S."/>
            <person name="Gross S."/>
            <person name="Guigo R."/>
            <person name="Gustafson E.A."/>
            <person name="Haerty W."/>
            <person name="Hahn M.W."/>
            <person name="Halligan D.L."/>
            <person name="Halpern A.L."/>
            <person name="Halter G.M."/>
            <person name="Han M.V."/>
            <person name="Heger A."/>
            <person name="Hillier L."/>
            <person name="Hinrichs A.S."/>
            <person name="Holmes I."/>
            <person name="Hoskins R.A."/>
            <person name="Hubisz M.J."/>
            <person name="Hultmark D."/>
            <person name="Huntley M.A."/>
            <person name="Jaffe D.B."/>
            <person name="Jagadeeshan S."/>
            <person name="Jeck W.R."/>
            <person name="Johnson J."/>
            <person name="Jones C.D."/>
            <person name="Jordan W.C."/>
            <person name="Karpen G.H."/>
            <person name="Kataoka E."/>
            <person name="Keightley P.D."/>
            <person name="Kheradpour P."/>
            <person name="Kirkness E.F."/>
            <person name="Koerich L.B."/>
            <person name="Kristiansen K."/>
            <person name="Kudrna D."/>
            <person name="Kulathinal R.J."/>
            <person name="Kumar S."/>
            <person name="Kwok R."/>
            <person name="Lander E."/>
            <person name="Langley C.H."/>
            <person name="Lapoint R."/>
            <person name="Lazzaro B.P."/>
            <person name="Lee S.J."/>
            <person name="Levesque L."/>
            <person name="Li R."/>
            <person name="Lin C.F."/>
            <person name="Lin M.F."/>
            <person name="Lindblad-Toh K."/>
            <person name="Llopart A."/>
            <person name="Long M."/>
            <person name="Low L."/>
            <person name="Lozovsky E."/>
            <person name="Lu J."/>
            <person name="Luo M."/>
            <person name="Machado C.A."/>
            <person name="Makalowski W."/>
            <person name="Marzo M."/>
            <person name="Matsuda M."/>
            <person name="Matzkin L."/>
            <person name="McAllister B."/>
            <person name="McBride C.S."/>
            <person name="McKernan B."/>
            <person name="McKernan K."/>
            <person name="Mendez-Lago M."/>
            <person name="Minx P."/>
            <person name="Mollenhauer M.U."/>
            <person name="Montooth K."/>
            <person name="Mount S.M."/>
            <person name="Mu X."/>
            <person name="Myers E."/>
            <person name="Negre B."/>
            <person name="Newfeld S."/>
            <person name="Nielsen R."/>
            <person name="Noor M.A."/>
            <person name="O'Grady P."/>
            <person name="Pachter L."/>
            <person name="Papaceit M."/>
            <person name="Parisi M.J."/>
            <person name="Parisi M."/>
            <person name="Parts L."/>
            <person name="Pedersen J.S."/>
            <person name="Pesole G."/>
            <person name="Phillippy A.M."/>
            <person name="Ponting C.P."/>
            <person name="Pop M."/>
            <person name="Porcelli D."/>
            <person name="Powell J.R."/>
            <person name="Prohaska S."/>
            <person name="Pruitt K."/>
            <person name="Puig M."/>
            <person name="Quesneville H."/>
            <person name="Ram K.R."/>
            <person name="Rand D."/>
            <person name="Rasmussen M.D."/>
            <person name="Reed L.K."/>
            <person name="Reenan R."/>
            <person name="Reily A."/>
            <person name="Remington K.A."/>
            <person name="Rieger T.T."/>
            <person name="Ritchie M.G."/>
            <person name="Robin C."/>
            <person name="Rogers Y.H."/>
            <person name="Rohde C."/>
            <person name="Rozas J."/>
            <person name="Rubenfield M.J."/>
            <person name="Ruiz A."/>
            <person name="Russo S."/>
            <person name="Salzberg S.L."/>
            <person name="Sanchez-Gracia A."/>
            <person name="Saranga D.J."/>
            <person name="Sato H."/>
            <person name="Schaeffer S.W."/>
            <person name="Schatz M.C."/>
            <person name="Schlenke T."/>
            <person name="Schwartz R."/>
            <person name="Segarra C."/>
            <person name="Singh R.S."/>
            <person name="Sirot L."/>
            <person name="Sirota M."/>
            <person name="Sisneros N.B."/>
            <person name="Smith C.D."/>
            <person name="Smith T.F."/>
            <person name="Spieth J."/>
            <person name="Stage D.E."/>
            <person name="Stark A."/>
            <person name="Stephan W."/>
            <person name="Strausberg R.L."/>
            <person name="Strempel S."/>
            <person name="Sturgill D."/>
            <person name="Sutton G."/>
            <person name="Sutton G.G."/>
            <person name="Tao W."/>
            <person name="Teichmann S."/>
            <person name="Tobari Y.N."/>
            <person name="Tomimura Y."/>
            <person name="Tsolas J.M."/>
            <person name="Valente V.L."/>
            <person name="Venter E."/>
            <person name="Venter J.C."/>
            <person name="Vicario S."/>
            <person name="Vieira F.G."/>
            <person name="Vilella A.J."/>
            <person name="Villasante A."/>
            <person name="Walenz B."/>
            <person name="Wang J."/>
            <person name="Wasserman M."/>
            <person name="Watts T."/>
            <person name="Wilson D."/>
            <person name="Wilson R.K."/>
            <person name="Wing R.A."/>
            <person name="Wolfner M.F."/>
            <person name="Wong A."/>
            <person name="Wong G.K."/>
            <person name="Wu C.I."/>
            <person name="Wu G."/>
            <person name="Yamamoto D."/>
            <person name="Yang H.P."/>
            <person name="Yang S.P."/>
            <person name="Yorke J.A."/>
            <person name="Yoshida K."/>
            <person name="Zdobnov E."/>
            <person name="Zhang P."/>
            <person name="Zhang Y."/>
            <person name="Zimin A.V."/>
            <person name="Baldwin J."/>
            <person name="Abdouelleil A."/>
            <person name="Abdulkadir J."/>
            <person name="Abebe A."/>
            <person name="Abera B."/>
            <person name="Abreu J."/>
            <person name="Acer S.C."/>
            <person name="Aftuck L."/>
            <person name="Alexander A."/>
            <person name="An P."/>
            <person name="Anderson E."/>
            <person name="Anderson S."/>
            <person name="Arachi H."/>
            <person name="Azer M."/>
            <person name="Bachantsang P."/>
            <person name="Barry A."/>
            <person name="Bayul T."/>
            <person name="Berlin A."/>
            <person name="Bessette D."/>
            <person name="Bloom T."/>
            <person name="Blye J."/>
            <person name="Boguslavskiy L."/>
            <person name="Bonnet C."/>
            <person name="Boukhgalter B."/>
            <person name="Bourzgui I."/>
            <person name="Brown A."/>
            <person name="Cahill P."/>
            <person name="Channer S."/>
            <person name="Cheshatsang Y."/>
            <person name="Chuda L."/>
            <person name="Citroen M."/>
            <person name="Collymore A."/>
            <person name="Cooke P."/>
            <person name="Costello M."/>
            <person name="D'Aco K."/>
            <person name="Daza R."/>
            <person name="De Haan G."/>
            <person name="DeGray S."/>
            <person name="DeMaso C."/>
            <person name="Dhargay N."/>
            <person name="Dooley K."/>
            <person name="Dooley E."/>
            <person name="Doricent M."/>
            <person name="Dorje P."/>
            <person name="Dorjee K."/>
            <person name="Dupes A."/>
            <person name="Elong R."/>
            <person name="Falk J."/>
            <person name="Farina A."/>
            <person name="Faro S."/>
            <person name="Ferguson D."/>
            <person name="Fisher S."/>
            <person name="Foley C.D."/>
            <person name="Franke A."/>
            <person name="Friedrich D."/>
            <person name="Gadbois L."/>
            <person name="Gearin G."/>
            <person name="Gearin C.R."/>
            <person name="Giannoukos G."/>
            <person name="Goode T."/>
            <person name="Graham J."/>
            <person name="Grandbois E."/>
            <person name="Grewal S."/>
            <person name="Gyaltsen K."/>
            <person name="Hafez N."/>
            <person name="Hagos B."/>
            <person name="Hall J."/>
            <person name="Henson C."/>
            <person name="Hollinger A."/>
            <person name="Honan T."/>
            <person name="Huard M.D."/>
            <person name="Hughes L."/>
            <person name="Hurhula B."/>
            <person name="Husby M.E."/>
            <person name="Kamat A."/>
            <person name="Kanga B."/>
            <person name="Kashin S."/>
            <person name="Khazanovich D."/>
            <person name="Kisner P."/>
            <person name="Lance K."/>
            <person name="Lara M."/>
            <person name="Lee W."/>
            <person name="Lennon N."/>
            <person name="Letendre F."/>
            <person name="LeVine R."/>
            <person name="Lipovsky A."/>
            <person name="Liu X."/>
            <person name="Liu J."/>
            <person name="Liu S."/>
            <person name="Lokyitsang T."/>
            <person name="Lokyitsang Y."/>
            <person name="Lubonja R."/>
            <person name="Lui A."/>
            <person name="MacDonald P."/>
            <person name="Magnisalis V."/>
            <person name="Maru K."/>
            <person name="Matthews C."/>
            <person name="McCusker W."/>
            <person name="McDonough S."/>
            <person name="Mehta T."/>
            <person name="Meldrim J."/>
            <person name="Meneus L."/>
            <person name="Mihai O."/>
            <person name="Mihalev A."/>
            <person name="Mihova T."/>
            <person name="Mittelman R."/>
            <person name="Mlenga V."/>
            <person name="Montmayeur A."/>
            <person name="Mulrain L."/>
            <person name="Navidi A."/>
            <person name="Naylor J."/>
            <person name="Negash T."/>
            <person name="Nguyen T."/>
            <person name="Nguyen N."/>
            <person name="Nicol R."/>
            <person name="Norbu C."/>
            <person name="Norbu N."/>
            <person name="Novod N."/>
            <person name="O'Neill B."/>
            <person name="Osman S."/>
            <person name="Markiewicz E."/>
            <person name="Oyono O.L."/>
            <person name="Patti C."/>
            <person name="Phunkhang P."/>
            <person name="Pierre F."/>
            <person name="Priest M."/>
            <person name="Raghuraman S."/>
            <person name="Rege F."/>
            <person name="Reyes R."/>
            <person name="Rise C."/>
            <person name="Rogov P."/>
            <person name="Ross K."/>
            <person name="Ryan E."/>
            <person name="Settipalli S."/>
            <person name="Shea T."/>
            <person name="Sherpa N."/>
            <person name="Shi L."/>
            <person name="Shih D."/>
            <person name="Sparrow T."/>
            <person name="Spaulding J."/>
            <person name="Stalker J."/>
            <person name="Stange-Thomann N."/>
            <person name="Stavropoulos S."/>
            <person name="Stone C."/>
            <person name="Strader C."/>
            <person name="Tesfaye S."/>
            <person name="Thomson T."/>
            <person name="Thoulutsang Y."/>
            <person name="Thoulutsang D."/>
            <person name="Topham K."/>
            <person name="Topping I."/>
            <person name="Tsamla T."/>
            <person name="Vassiliev H."/>
            <person name="Vo A."/>
            <person name="Wangchuk T."/>
            <person name="Wangdi T."/>
            <person name="Weiand M."/>
            <person name="Wilkinson J."/>
            <person name="Wilson A."/>
            <person name="Yadav S."/>
            <person name="Young G."/>
            <person name="Yu Q."/>
            <person name="Zembek L."/>
            <person name="Zhong D."/>
            <person name="Zimmer A."/>
            <person name="Zwirko Z."/>
            <person name="Jaffe D.B."/>
            <person name="Alvarez P."/>
            <person name="Brockman W."/>
            <person name="Butler J."/>
            <person name="Chin C."/>
            <person name="Gnerre S."/>
            <person name="Grabherr M."/>
            <person name="Kleber M."/>
            <person name="Mauceli E."/>
            <person name="MacCallum I."/>
        </authorList>
    </citation>
    <scope>NUCLEOTIDE SEQUENCE [LARGE SCALE GENOMIC DNA]</scope>
    <source>
        <strain evidence="4">Tucson 14030-0811.24</strain>
    </source>
</reference>
<dbReference type="GO" id="GO:0005721">
    <property type="term" value="C:pericentric heterochromatin"/>
    <property type="evidence" value="ECO:0007669"/>
    <property type="project" value="EnsemblMetazoa"/>
</dbReference>
<dbReference type="EMBL" id="CH964232">
    <property type="protein sequence ID" value="EDW80898.1"/>
    <property type="molecule type" value="Genomic_DNA"/>
</dbReference>
<dbReference type="InterPro" id="IPR013087">
    <property type="entry name" value="Znf_C2H2_type"/>
</dbReference>
<dbReference type="OrthoDB" id="4748970at2759"/>
<proteinExistence type="predicted"/>
<feature type="compositionally biased region" description="Polar residues" evidence="1">
    <location>
        <begin position="75"/>
        <end position="88"/>
    </location>
</feature>
<sequence length="317" mass="37017">MAKQRSVRARVTPINVPVYELPEFVCVETRWVTKEKREVMDLEKLLPTNRLLKLHKPTKDNYTMTMAVPLTTTTGNPNRGRSVQTEAKQTSDKAIQCGYDEEWENWITPPQASPPDINRDESIFLNFVSENTSMFPNGMLECMLCGEVAMALQEHQNHMTAHQKPQQLCHCCGRKMHHWHWHKYKCVEYPKAMKVKRRQVALEFKCPHLQCHVVAKSESHLRQHMARRHLNRPAYSCHQCKCRFETSLDFLLHRQENTKCLKAKPKFVYRHKRALLSGNRCSVCLKRFQNKFKCSVHRIKCLKAHLTVCAGLLLATN</sequence>
<dbReference type="SMART" id="SM00355">
    <property type="entry name" value="ZnF_C2H2"/>
    <property type="match status" value="4"/>
</dbReference>
<evidence type="ECO:0000256" key="1">
    <source>
        <dbReference type="SAM" id="MobiDB-lite"/>
    </source>
</evidence>
<dbReference type="PhylomeDB" id="B4NAT4"/>
<name>B4NAT4_DROWI</name>
<keyword evidence="4" id="KW-1185">Reference proteome</keyword>
<protein>
    <recommendedName>
        <fullName evidence="2">C2H2-type domain-containing protein</fullName>
    </recommendedName>
</protein>
<feature type="domain" description="C2H2-type" evidence="2">
    <location>
        <begin position="204"/>
        <end position="229"/>
    </location>
</feature>
<dbReference type="InParanoid" id="B4NAT4"/>
<dbReference type="FunCoup" id="B4NAT4">
    <property type="interactions" value="3"/>
</dbReference>
<dbReference type="eggNOG" id="KOG1721">
    <property type="taxonomic scope" value="Eukaryota"/>
</dbReference>
<dbReference type="KEGG" id="dwi:6647692"/>
<dbReference type="OMA" id="CNAMSHS"/>
<dbReference type="HOGENOM" id="CLU_070175_0_0_1"/>
<gene>
    <name evidence="3" type="primary">Dwil\GK11313</name>
    <name evidence="3" type="ORF">Dwil_GK11313</name>
</gene>
<evidence type="ECO:0000313" key="4">
    <source>
        <dbReference type="Proteomes" id="UP000007798"/>
    </source>
</evidence>